<dbReference type="GO" id="GO:0016787">
    <property type="term" value="F:hydrolase activity"/>
    <property type="evidence" value="ECO:0007669"/>
    <property type="project" value="UniProtKB-KW"/>
</dbReference>
<evidence type="ECO:0000259" key="1">
    <source>
        <dbReference type="Pfam" id="PF01926"/>
    </source>
</evidence>
<feature type="domain" description="G" evidence="1">
    <location>
        <begin position="7"/>
        <end position="84"/>
    </location>
</feature>
<dbReference type="Gene3D" id="3.40.50.300">
    <property type="entry name" value="P-loop containing nucleotide triphosphate hydrolases"/>
    <property type="match status" value="1"/>
</dbReference>
<evidence type="ECO:0000313" key="3">
    <source>
        <dbReference type="Proteomes" id="UP000615446"/>
    </source>
</evidence>
<dbReference type="InterPro" id="IPR027417">
    <property type="entry name" value="P-loop_NTPase"/>
</dbReference>
<dbReference type="AlphaFoldDB" id="A0A8H3MEX6"/>
<dbReference type="Proteomes" id="UP000615446">
    <property type="component" value="Unassembled WGS sequence"/>
</dbReference>
<comment type="caution">
    <text evidence="2">The sequence shown here is derived from an EMBL/GenBank/DDBJ whole genome shotgun (WGS) entry which is preliminary data.</text>
</comment>
<dbReference type="SUPFAM" id="SSF52540">
    <property type="entry name" value="P-loop containing nucleoside triphosphate hydrolases"/>
    <property type="match status" value="1"/>
</dbReference>
<name>A0A8H3MEX6_9GLOM</name>
<reference evidence="2" key="1">
    <citation type="submission" date="2019-10" db="EMBL/GenBank/DDBJ databases">
        <title>Conservation and host-specific expression of non-tandemly repeated heterogenous ribosome RNA gene in arbuscular mycorrhizal fungi.</title>
        <authorList>
            <person name="Maeda T."/>
            <person name="Kobayashi Y."/>
            <person name="Nakagawa T."/>
            <person name="Ezawa T."/>
            <person name="Yamaguchi K."/>
            <person name="Bino T."/>
            <person name="Nishimoto Y."/>
            <person name="Shigenobu S."/>
            <person name="Kawaguchi M."/>
        </authorList>
    </citation>
    <scope>NUCLEOTIDE SEQUENCE</scope>
    <source>
        <strain evidence="2">HR1</strain>
    </source>
</reference>
<dbReference type="GO" id="GO:0005525">
    <property type="term" value="F:GTP binding"/>
    <property type="evidence" value="ECO:0007669"/>
    <property type="project" value="InterPro"/>
</dbReference>
<sequence>MAEIRNILLIGNAGKGKSTLANVLTGMNEFEENINLINGNNEAKVKEFEHKRITYRVIDTVGIGISIQSTEEILSNAFDLLRNAIFDDCVSYYTTIVITHFPKFQEKKICEETSQIFKMEIKKLSTPLASTEIIYVDNPPTDYGKNQHFYEKHLAKYY</sequence>
<gene>
    <name evidence="2" type="ORF">RCL2_003112300</name>
</gene>
<protein>
    <submittedName>
        <fullName evidence="2">P-loop containing nucleoside triphosphate hydrolase protein</fullName>
    </submittedName>
</protein>
<organism evidence="2 3">
    <name type="scientific">Rhizophagus clarus</name>
    <dbReference type="NCBI Taxonomy" id="94130"/>
    <lineage>
        <taxon>Eukaryota</taxon>
        <taxon>Fungi</taxon>
        <taxon>Fungi incertae sedis</taxon>
        <taxon>Mucoromycota</taxon>
        <taxon>Glomeromycotina</taxon>
        <taxon>Glomeromycetes</taxon>
        <taxon>Glomerales</taxon>
        <taxon>Glomeraceae</taxon>
        <taxon>Rhizophagus</taxon>
    </lineage>
</organism>
<dbReference type="OrthoDB" id="8954335at2759"/>
<accession>A0A8H3MEX6</accession>
<dbReference type="Pfam" id="PF01926">
    <property type="entry name" value="MMR_HSR1"/>
    <property type="match status" value="1"/>
</dbReference>
<proteinExistence type="predicted"/>
<evidence type="ECO:0000313" key="2">
    <source>
        <dbReference type="EMBL" id="GET04830.1"/>
    </source>
</evidence>
<keyword evidence="2" id="KW-0378">Hydrolase</keyword>
<dbReference type="InterPro" id="IPR006073">
    <property type="entry name" value="GTP-bd"/>
</dbReference>
<dbReference type="EMBL" id="BLAL01000357">
    <property type="protein sequence ID" value="GET04830.1"/>
    <property type="molecule type" value="Genomic_DNA"/>
</dbReference>